<accession>A0A4Z2GSN2</accession>
<organism evidence="1 2">
    <name type="scientific">Liparis tanakae</name>
    <name type="common">Tanaka's snailfish</name>
    <dbReference type="NCBI Taxonomy" id="230148"/>
    <lineage>
        <taxon>Eukaryota</taxon>
        <taxon>Metazoa</taxon>
        <taxon>Chordata</taxon>
        <taxon>Craniata</taxon>
        <taxon>Vertebrata</taxon>
        <taxon>Euteleostomi</taxon>
        <taxon>Actinopterygii</taxon>
        <taxon>Neopterygii</taxon>
        <taxon>Teleostei</taxon>
        <taxon>Neoteleostei</taxon>
        <taxon>Acanthomorphata</taxon>
        <taxon>Eupercaria</taxon>
        <taxon>Perciformes</taxon>
        <taxon>Cottioidei</taxon>
        <taxon>Cottales</taxon>
        <taxon>Liparidae</taxon>
        <taxon>Liparis</taxon>
    </lineage>
</organism>
<keyword evidence="2" id="KW-1185">Reference proteome</keyword>
<evidence type="ECO:0000313" key="2">
    <source>
        <dbReference type="Proteomes" id="UP000314294"/>
    </source>
</evidence>
<reference evidence="1 2" key="1">
    <citation type="submission" date="2019-03" db="EMBL/GenBank/DDBJ databases">
        <title>First draft genome of Liparis tanakae, snailfish: a comprehensive survey of snailfish specific genes.</title>
        <authorList>
            <person name="Kim W."/>
            <person name="Song I."/>
            <person name="Jeong J.-H."/>
            <person name="Kim D."/>
            <person name="Kim S."/>
            <person name="Ryu S."/>
            <person name="Song J.Y."/>
            <person name="Lee S.K."/>
        </authorList>
    </citation>
    <scope>NUCLEOTIDE SEQUENCE [LARGE SCALE GENOMIC DNA]</scope>
    <source>
        <tissue evidence="1">Muscle</tissue>
    </source>
</reference>
<evidence type="ECO:0000313" key="1">
    <source>
        <dbReference type="EMBL" id="TNN56399.1"/>
    </source>
</evidence>
<proteinExistence type="predicted"/>
<sequence length="88" mass="10283">MEPDSQLVSQESEYRKALHGYEVRALHSYKVKVLHNYKVTKLHSYEVIKLHSYEWVSFKDLSRLGKVQENTWQNKSEAQKPTGSVSVC</sequence>
<dbReference type="Proteomes" id="UP000314294">
    <property type="component" value="Unassembled WGS sequence"/>
</dbReference>
<name>A0A4Z2GSN2_9TELE</name>
<dbReference type="AlphaFoldDB" id="A0A4Z2GSN2"/>
<comment type="caution">
    <text evidence="1">The sequence shown here is derived from an EMBL/GenBank/DDBJ whole genome shotgun (WGS) entry which is preliminary data.</text>
</comment>
<dbReference type="EMBL" id="SRLO01000429">
    <property type="protein sequence ID" value="TNN56399.1"/>
    <property type="molecule type" value="Genomic_DNA"/>
</dbReference>
<gene>
    <name evidence="1" type="ORF">EYF80_033359</name>
</gene>
<protein>
    <submittedName>
        <fullName evidence="1">Uncharacterized protein</fullName>
    </submittedName>
</protein>